<feature type="compositionally biased region" description="Low complexity" evidence="1">
    <location>
        <begin position="1046"/>
        <end position="1061"/>
    </location>
</feature>
<keyword evidence="4" id="KW-1185">Reference proteome</keyword>
<name>A0A7J6K7Q6_TOXGO</name>
<dbReference type="InterPro" id="IPR018488">
    <property type="entry name" value="cNMP-bd_CS"/>
</dbReference>
<gene>
    <name evidence="3" type="ORF">TGRH88_034680</name>
</gene>
<dbReference type="InterPro" id="IPR018490">
    <property type="entry name" value="cNMP-bd_dom_sf"/>
</dbReference>
<feature type="region of interest" description="Disordered" evidence="1">
    <location>
        <begin position="1219"/>
        <end position="1261"/>
    </location>
</feature>
<feature type="region of interest" description="Disordered" evidence="1">
    <location>
        <begin position="1"/>
        <end position="58"/>
    </location>
</feature>
<feature type="compositionally biased region" description="Polar residues" evidence="1">
    <location>
        <begin position="870"/>
        <end position="881"/>
    </location>
</feature>
<feature type="compositionally biased region" description="Basic and acidic residues" evidence="1">
    <location>
        <begin position="1159"/>
        <end position="1170"/>
    </location>
</feature>
<feature type="region of interest" description="Disordered" evidence="1">
    <location>
        <begin position="793"/>
        <end position="927"/>
    </location>
</feature>
<evidence type="ECO:0000256" key="1">
    <source>
        <dbReference type="SAM" id="MobiDB-lite"/>
    </source>
</evidence>
<dbReference type="PANTHER" id="PTHR23011:SF28">
    <property type="entry name" value="CYCLIC NUCLEOTIDE-BINDING DOMAIN CONTAINING PROTEIN"/>
    <property type="match status" value="1"/>
</dbReference>
<feature type="compositionally biased region" description="Basic and acidic residues" evidence="1">
    <location>
        <begin position="883"/>
        <end position="914"/>
    </location>
</feature>
<feature type="domain" description="Cyclic nucleotide-binding" evidence="2">
    <location>
        <begin position="92"/>
        <end position="247"/>
    </location>
</feature>
<dbReference type="SUPFAM" id="SSF51206">
    <property type="entry name" value="cAMP-binding domain-like"/>
    <property type="match status" value="2"/>
</dbReference>
<dbReference type="SMART" id="SM00100">
    <property type="entry name" value="cNMP"/>
    <property type="match status" value="1"/>
</dbReference>
<dbReference type="Gene3D" id="2.60.120.10">
    <property type="entry name" value="Jelly Rolls"/>
    <property type="match status" value="2"/>
</dbReference>
<comment type="caution">
    <text evidence="3">The sequence shown here is derived from an EMBL/GenBank/DDBJ whole genome shotgun (WGS) entry which is preliminary data.</text>
</comment>
<feature type="region of interest" description="Disordered" evidence="1">
    <location>
        <begin position="1003"/>
        <end position="1133"/>
    </location>
</feature>
<reference evidence="3 4" key="1">
    <citation type="submission" date="2020-03" db="EMBL/GenBank/DDBJ databases">
        <title>Genome sequence of Toxoplasma gondii RH-88 strain.</title>
        <authorList>
            <person name="Lorenzi H.A."/>
            <person name="Venepally P."/>
            <person name="Rozenberg A."/>
            <person name="Sibley D."/>
        </authorList>
    </citation>
    <scope>NUCLEOTIDE SEQUENCE [LARGE SCALE GENOMIC DNA]</scope>
    <source>
        <strain evidence="3 4">RH-88</strain>
    </source>
</reference>
<evidence type="ECO:0000313" key="3">
    <source>
        <dbReference type="EMBL" id="KAF4642742.1"/>
    </source>
</evidence>
<feature type="compositionally biased region" description="Basic and acidic residues" evidence="1">
    <location>
        <begin position="1"/>
        <end position="13"/>
    </location>
</feature>
<feature type="region of interest" description="Disordered" evidence="1">
    <location>
        <begin position="1417"/>
        <end position="1449"/>
    </location>
</feature>
<proteinExistence type="predicted"/>
<feature type="compositionally biased region" description="Polar residues" evidence="1">
    <location>
        <begin position="418"/>
        <end position="435"/>
    </location>
</feature>
<sequence length="1582" mass="170193">MPPEGGRRSREPRPSFSVSFASFPALEEPERGDTPGSPGSEERRQDGATEASDEGERQRAFRDTLQLFNTPPSERTATDVRRIQELGKGNKFFKELDADICFEVCRHMSYLEVEENRVLFHKGDAADKWYLILRGAAGVYVNETAKEAGAIAAAPDEETGGPHSRSSFSAERRVSIVGYNDEAADEDNDPSLDFSRIDLDSCVAVLGVGDSFGELGLIRNDVRSAALITKTACAFLTLDKASFDQCLRTSLQRKTDEKVTRLRAVLPGVRDLRRLIVEQMSYFFHLQTFPKDFVFVKEGDRSDALFLLLEGECVLRHHRKRFPGDFGAFRVLPPSPQMPAEKLDEAISRMEAQMTDGARRDIWLPGSTPASQSIASLSEHCDGVAGAIFKSSQVAGLVASPSRGHSASASGAAFPRDSAQTRCSSRAGFSSSPATRASGRDPSPAQTSRTLQEELHPTGRRREPRTPRAERLNMEEVDVGFLARGAVVCAASVLFDLEEPLTVAVRSATAVAFKIDKADLYRHLPTKVQDALRRVSYLFALHLHARIQQQRERLNHHEGFQSLQGSGLGASEASLGHTRGLPSVESRVASRLASASGSFLNSAYRRERSCPQRGGDDAPGPPTRSHLLPLESSPFMSPQKQAALRSHRLPCRALTDHFDRFTRSLAEFQPHKALLHRSQLLAALQTLRESGESRGRRASPLSAPPPPFNSPSSPVCGQPAPPAVSRRESRCAAPSPALFPVRVSREGGTHAGQRPPRQPSSSPSSLPASLSLLSSKRNSVSCPALLVADQRLRSDTRRSSAVSEPPSRSRISTSQLPKEPATGARNLQDAAGPAHAAGGADALSELQRESPLTSREPGRGSDLEGDDATADNQLRAQSLLSEITKDREAEESVRGRNRNDDNAKGKVTAERAEANSRVGTEEGLTEDGCGASETCFFPCERKRIAAFQRENDLDSSSPAFLVISSPGAHVAPPTLSDASLEYFFTEISRDAVAINDHWSCSSASPTNIRRAAPGRSTFDNTGGRRNPFSLPLSSKSLNRGSLYTRSTPSFPSFGASSSAPTRKGPVPRPPNDRGRSPRRAFGAQSAVARPRPREEPESALERGALRETRSLRLSLPLEPPRGGTDIPAHPSPTTAAAVRRSRHAQQLKLEKMIQEEQDRLDEQLRTEKSQATEAASRMTLQDPLALASASKADANRAALYHAGQSAPLSTGNAVEANGERNLHLPGKGFSHGDRTQTGVTPQNSDPNSEHTSRRVAGLPAANPPSVLSDSVAAEVVAAASAGLAAAVELGLMIKPERTHVRRCIPPSRIGAGVYPNETGAKGSVPAEGGKAARGVTYAAPELGCSGPHLRRKPEHSWDASTRIPSAPAVDIRYSTRVRSPVQGTEDMAADSPDRLTIRRPTIPRLDTELLYQSFAGSRPTFHGGSEGVEGVQKQSPGGPATALGWRGNSGTTTTFGPAAVGKRSSWLLLVGVPEDRDSARLLGEALTTTGGLPRRAGGVGGDRGVSLRGVAASSQELAARREAPRNGTGLRRQGVDCFYLHRDAFLSSQGRVMTLLQRCCCLRIAAPVQAAAYKGACVQQRF</sequence>
<feature type="compositionally biased region" description="Low complexity" evidence="1">
    <location>
        <begin position="14"/>
        <end position="25"/>
    </location>
</feature>
<evidence type="ECO:0000259" key="2">
    <source>
        <dbReference type="PROSITE" id="PS50042"/>
    </source>
</evidence>
<feature type="compositionally biased region" description="Basic and acidic residues" evidence="1">
    <location>
        <begin position="1091"/>
        <end position="1110"/>
    </location>
</feature>
<organism evidence="3 4">
    <name type="scientific">Toxoplasma gondii</name>
    <dbReference type="NCBI Taxonomy" id="5811"/>
    <lineage>
        <taxon>Eukaryota</taxon>
        <taxon>Sar</taxon>
        <taxon>Alveolata</taxon>
        <taxon>Apicomplexa</taxon>
        <taxon>Conoidasida</taxon>
        <taxon>Coccidia</taxon>
        <taxon>Eucoccidiorida</taxon>
        <taxon>Eimeriorina</taxon>
        <taxon>Sarcocystidae</taxon>
        <taxon>Toxoplasma</taxon>
    </lineage>
</organism>
<feature type="compositionally biased region" description="Low complexity" evidence="1">
    <location>
        <begin position="759"/>
        <end position="769"/>
    </location>
</feature>
<feature type="compositionally biased region" description="Low complexity" evidence="1">
    <location>
        <begin position="401"/>
        <end position="413"/>
    </location>
</feature>
<evidence type="ECO:0000313" key="4">
    <source>
        <dbReference type="Proteomes" id="UP000557509"/>
    </source>
</evidence>
<dbReference type="PROSITE" id="PS50042">
    <property type="entry name" value="CNMP_BINDING_3"/>
    <property type="match status" value="1"/>
</dbReference>
<feature type="region of interest" description="Disordered" evidence="1">
    <location>
        <begin position="688"/>
        <end position="769"/>
    </location>
</feature>
<feature type="compositionally biased region" description="Basic and acidic residues" evidence="1">
    <location>
        <begin position="604"/>
        <end position="616"/>
    </location>
</feature>
<protein>
    <submittedName>
        <fullName evidence="3">Cyclic nucleotide-binding domain-containing protein</fullName>
    </submittedName>
</protein>
<dbReference type="PROSITE" id="PS00889">
    <property type="entry name" value="CNMP_BINDING_2"/>
    <property type="match status" value="1"/>
</dbReference>
<feature type="compositionally biased region" description="Polar residues" evidence="1">
    <location>
        <begin position="1235"/>
        <end position="1246"/>
    </location>
</feature>
<feature type="region of interest" description="Disordered" evidence="1">
    <location>
        <begin position="603"/>
        <end position="644"/>
    </location>
</feature>
<dbReference type="VEuPathDB" id="ToxoDB:TGME49_204440"/>
<dbReference type="InterPro" id="IPR000595">
    <property type="entry name" value="cNMP-bd_dom"/>
</dbReference>
<accession>A0A7J6K7Q6</accession>
<feature type="compositionally biased region" description="Low complexity" evidence="1">
    <location>
        <begin position="830"/>
        <end position="842"/>
    </location>
</feature>
<feature type="region of interest" description="Disordered" evidence="1">
    <location>
        <begin position="1159"/>
        <end position="1178"/>
    </location>
</feature>
<dbReference type="InterPro" id="IPR014710">
    <property type="entry name" value="RmlC-like_jellyroll"/>
</dbReference>
<dbReference type="Proteomes" id="UP000557509">
    <property type="component" value="Unassembled WGS sequence"/>
</dbReference>
<feature type="compositionally biased region" description="Basic and acidic residues" evidence="1">
    <location>
        <begin position="451"/>
        <end position="471"/>
    </location>
</feature>
<feature type="compositionally biased region" description="Polar residues" evidence="1">
    <location>
        <begin position="1031"/>
        <end position="1045"/>
    </location>
</feature>
<feature type="region of interest" description="Disordered" evidence="1">
    <location>
        <begin position="401"/>
        <end position="471"/>
    </location>
</feature>
<dbReference type="CDD" id="cd00038">
    <property type="entry name" value="CAP_ED"/>
    <property type="match status" value="1"/>
</dbReference>
<dbReference type="PANTHER" id="PTHR23011">
    <property type="entry name" value="CYCLIC NUCLEOTIDE-BINDING DOMAIN CONTAINING PROTEIN"/>
    <property type="match status" value="1"/>
</dbReference>
<dbReference type="EMBL" id="JAAUHK010000193">
    <property type="protein sequence ID" value="KAF4642742.1"/>
    <property type="molecule type" value="Genomic_DNA"/>
</dbReference>